<reference evidence="11" key="1">
    <citation type="journal article" date="2023" name="Mol. Biol. Evol.">
        <title>Third-Generation Sequencing Reveals the Adaptive Role of the Epigenome in Three Deep-Sea Polychaetes.</title>
        <authorList>
            <person name="Perez M."/>
            <person name="Aroh O."/>
            <person name="Sun Y."/>
            <person name="Lan Y."/>
            <person name="Juniper S.K."/>
            <person name="Young C.R."/>
            <person name="Angers B."/>
            <person name="Qian P.Y."/>
        </authorList>
    </citation>
    <scope>NUCLEOTIDE SEQUENCE</scope>
    <source>
        <strain evidence="11">R07B-5</strain>
    </source>
</reference>
<keyword evidence="5 8" id="KW-0811">Translocation</keyword>
<evidence type="ECO:0000256" key="7">
    <source>
        <dbReference type="ARBA" id="ARBA00023157"/>
    </source>
</evidence>
<evidence type="ECO:0000256" key="5">
    <source>
        <dbReference type="ARBA" id="ARBA00023010"/>
    </source>
</evidence>
<protein>
    <recommendedName>
        <fullName evidence="8">Mitochondrial import inner membrane translocase subunit</fullName>
    </recommendedName>
</protein>
<evidence type="ECO:0000259" key="10">
    <source>
        <dbReference type="Pfam" id="PF02953"/>
    </source>
</evidence>
<comment type="caution">
    <text evidence="11">The sequence shown here is derived from an EMBL/GenBank/DDBJ whole genome shotgun (WGS) entry which is preliminary data.</text>
</comment>
<dbReference type="Gene3D" id="1.10.287.810">
    <property type="entry name" value="Mitochondrial import inner membrane translocase subunit tim13 like domains"/>
    <property type="match status" value="1"/>
</dbReference>
<comment type="domain">
    <text evidence="8">The twin CX3C motif contains 4 conserved Cys residues that form 2 disulfide bonds in the mitochondrial intermembrane space.</text>
</comment>
<evidence type="ECO:0000256" key="2">
    <source>
        <dbReference type="ARBA" id="ARBA00022723"/>
    </source>
</evidence>
<keyword evidence="3" id="KW-0862">Zinc</keyword>
<keyword evidence="8" id="KW-0999">Mitochondrion inner membrane</keyword>
<dbReference type="Pfam" id="PF02953">
    <property type="entry name" value="zf-Tim10_DDP"/>
    <property type="match status" value="1"/>
</dbReference>
<evidence type="ECO:0000256" key="9">
    <source>
        <dbReference type="SAM" id="MobiDB-lite"/>
    </source>
</evidence>
<evidence type="ECO:0000256" key="4">
    <source>
        <dbReference type="ARBA" id="ARBA00022927"/>
    </source>
</evidence>
<evidence type="ECO:0000256" key="6">
    <source>
        <dbReference type="ARBA" id="ARBA00023128"/>
    </source>
</evidence>
<evidence type="ECO:0000313" key="12">
    <source>
        <dbReference type="Proteomes" id="UP001209878"/>
    </source>
</evidence>
<feature type="region of interest" description="Disordered" evidence="9">
    <location>
        <begin position="76"/>
        <end position="122"/>
    </location>
</feature>
<name>A0AAD9KRE6_RIDPI</name>
<keyword evidence="6 8" id="KW-0496">Mitochondrion</keyword>
<keyword evidence="1 8" id="KW-0813">Transport</keyword>
<evidence type="ECO:0000256" key="3">
    <source>
        <dbReference type="ARBA" id="ARBA00022833"/>
    </source>
</evidence>
<dbReference type="GO" id="GO:0015031">
    <property type="term" value="P:protein transport"/>
    <property type="evidence" value="ECO:0007669"/>
    <property type="project" value="UniProtKB-KW"/>
</dbReference>
<organism evidence="11 12">
    <name type="scientific">Ridgeia piscesae</name>
    <name type="common">Tubeworm</name>
    <dbReference type="NCBI Taxonomy" id="27915"/>
    <lineage>
        <taxon>Eukaryota</taxon>
        <taxon>Metazoa</taxon>
        <taxon>Spiralia</taxon>
        <taxon>Lophotrochozoa</taxon>
        <taxon>Annelida</taxon>
        <taxon>Polychaeta</taxon>
        <taxon>Sedentaria</taxon>
        <taxon>Canalipalpata</taxon>
        <taxon>Sabellida</taxon>
        <taxon>Siboglinidae</taxon>
        <taxon>Ridgeia</taxon>
    </lineage>
</organism>
<evidence type="ECO:0000313" key="11">
    <source>
        <dbReference type="EMBL" id="KAK2176268.1"/>
    </source>
</evidence>
<keyword evidence="8" id="KW-0472">Membrane</keyword>
<evidence type="ECO:0000256" key="1">
    <source>
        <dbReference type="ARBA" id="ARBA00022448"/>
    </source>
</evidence>
<dbReference type="EMBL" id="JAODUO010000672">
    <property type="protein sequence ID" value="KAK2176268.1"/>
    <property type="molecule type" value="Genomic_DNA"/>
</dbReference>
<feature type="domain" description="Tim10-like" evidence="10">
    <location>
        <begin position="3"/>
        <end position="53"/>
    </location>
</feature>
<comment type="subcellular location">
    <subcellularLocation>
        <location evidence="8">Mitochondrion inner membrane</location>
        <topology evidence="8">Peripheral membrane protein</topology>
        <orientation evidence="8">Intermembrane side</orientation>
    </subcellularLocation>
</comment>
<dbReference type="PANTHER" id="PTHR13172">
    <property type="entry name" value="MITOCHONDRIAL IMPORT INNER MEMBRANE TRANSLOCASE SUBUNIT TIM9B"/>
    <property type="match status" value="1"/>
</dbReference>
<gene>
    <name evidence="11" type="ORF">NP493_673g00003</name>
</gene>
<evidence type="ECO:0000256" key="8">
    <source>
        <dbReference type="RuleBase" id="RU367043"/>
    </source>
</evidence>
<keyword evidence="4 8" id="KW-0653">Protein transport</keyword>
<comment type="similarity">
    <text evidence="8">Belongs to the small Tim family.</text>
</comment>
<comment type="function">
    <text evidence="8">Mitochondrial intermembrane chaperone that participates in the import and insertion of some multi-pass transmembrane proteins into the mitochondrial inner membrane. Also required for the transfer of beta-barrel precursors from the TOM complex to the sorting and assembly machinery (SAM complex) of the outer membrane. Acts as a chaperone-like protein that protects the hydrophobic precursors from aggregation and guide them through the mitochondrial intermembrane space.</text>
</comment>
<accession>A0AAD9KRE6</accession>
<dbReference type="GO" id="GO:0005743">
    <property type="term" value="C:mitochondrial inner membrane"/>
    <property type="evidence" value="ECO:0007669"/>
    <property type="project" value="UniProtKB-SubCell"/>
</dbReference>
<keyword evidence="12" id="KW-1185">Reference proteome</keyword>
<feature type="compositionally biased region" description="Basic and acidic residues" evidence="9">
    <location>
        <begin position="112"/>
        <end position="122"/>
    </location>
</feature>
<comment type="subunit">
    <text evidence="8">Heterohexamer.</text>
</comment>
<keyword evidence="8" id="KW-0143">Chaperone</keyword>
<sequence length="122" mass="13452">MLLTYNKITEACFNKCVSNMNYRDLTDKEATCVNRCASKFINGSHRIMSTFMEIQGRKQREMMAEATKRNEQLTLAAEQAAAPPSETAAPSVDEAANTQHTDDVAGSMSTHADSDTESNLKL</sequence>
<dbReference type="GO" id="GO:0046872">
    <property type="term" value="F:metal ion binding"/>
    <property type="evidence" value="ECO:0007669"/>
    <property type="project" value="UniProtKB-KW"/>
</dbReference>
<dbReference type="SUPFAM" id="SSF144122">
    <property type="entry name" value="Tim10-like"/>
    <property type="match status" value="1"/>
</dbReference>
<keyword evidence="2" id="KW-0479">Metal-binding</keyword>
<dbReference type="InterPro" id="IPR050673">
    <property type="entry name" value="Mito_inner_translocase_sub"/>
</dbReference>
<feature type="compositionally biased region" description="Low complexity" evidence="9">
    <location>
        <begin position="76"/>
        <end position="91"/>
    </location>
</feature>
<proteinExistence type="inferred from homology"/>
<dbReference type="AlphaFoldDB" id="A0AAD9KRE6"/>
<dbReference type="InterPro" id="IPR035427">
    <property type="entry name" value="Tim10-like_dom_sf"/>
</dbReference>
<keyword evidence="7 8" id="KW-1015">Disulfide bond</keyword>
<dbReference type="Proteomes" id="UP001209878">
    <property type="component" value="Unassembled WGS sequence"/>
</dbReference>
<dbReference type="InterPro" id="IPR004217">
    <property type="entry name" value="Tim10-like"/>
</dbReference>